<dbReference type="SMART" id="SM00028">
    <property type="entry name" value="TPR"/>
    <property type="match status" value="2"/>
</dbReference>
<evidence type="ECO:0000259" key="1">
    <source>
        <dbReference type="Pfam" id="PF01841"/>
    </source>
</evidence>
<dbReference type="InterPro" id="IPR038765">
    <property type="entry name" value="Papain-like_cys_pep_sf"/>
</dbReference>
<dbReference type="Gene3D" id="2.60.120.1130">
    <property type="match status" value="1"/>
</dbReference>
<protein>
    <submittedName>
        <fullName evidence="3">DUF3857 domain-containing protein</fullName>
    </submittedName>
</protein>
<evidence type="ECO:0000313" key="3">
    <source>
        <dbReference type="EMBL" id="MBT0608014.1"/>
    </source>
</evidence>
<gene>
    <name evidence="3" type="ORF">KIV10_07460</name>
</gene>
<proteinExistence type="predicted"/>
<dbReference type="InterPro" id="IPR002931">
    <property type="entry name" value="Transglutaminase-like"/>
</dbReference>
<dbReference type="Gene3D" id="2.60.40.3140">
    <property type="match status" value="1"/>
</dbReference>
<organism evidence="3 4">
    <name type="scientific">Aequorivita echinoideorum</name>
    <dbReference type="NCBI Taxonomy" id="1549647"/>
    <lineage>
        <taxon>Bacteria</taxon>
        <taxon>Pseudomonadati</taxon>
        <taxon>Bacteroidota</taxon>
        <taxon>Flavobacteriia</taxon>
        <taxon>Flavobacteriales</taxon>
        <taxon>Flavobacteriaceae</taxon>
        <taxon>Aequorivita</taxon>
    </lineage>
</organism>
<comment type="caution">
    <text evidence="3">The sequence shown here is derived from an EMBL/GenBank/DDBJ whole genome shotgun (WGS) entry which is preliminary data.</text>
</comment>
<dbReference type="InterPro" id="IPR024618">
    <property type="entry name" value="DUF3857"/>
</dbReference>
<evidence type="ECO:0000313" key="4">
    <source>
        <dbReference type="Proteomes" id="UP001297092"/>
    </source>
</evidence>
<evidence type="ECO:0000259" key="2">
    <source>
        <dbReference type="Pfam" id="PF12969"/>
    </source>
</evidence>
<keyword evidence="4" id="KW-1185">Reference proteome</keyword>
<dbReference type="InterPro" id="IPR011990">
    <property type="entry name" value="TPR-like_helical_dom_sf"/>
</dbReference>
<dbReference type="InterPro" id="IPR019734">
    <property type="entry name" value="TPR_rpt"/>
</dbReference>
<dbReference type="Pfam" id="PF01841">
    <property type="entry name" value="Transglut_core"/>
    <property type="match status" value="1"/>
</dbReference>
<name>A0ABS5S469_9FLAO</name>
<feature type="domain" description="DUF3857" evidence="2">
    <location>
        <begin position="749"/>
        <end position="834"/>
    </location>
</feature>
<accession>A0ABS5S469</accession>
<dbReference type="Gene3D" id="1.25.40.10">
    <property type="entry name" value="Tetratricopeptide repeat domain"/>
    <property type="match status" value="1"/>
</dbReference>
<dbReference type="EMBL" id="JAHCTB010000003">
    <property type="protein sequence ID" value="MBT0608014.1"/>
    <property type="molecule type" value="Genomic_DNA"/>
</dbReference>
<dbReference type="SUPFAM" id="SSF48452">
    <property type="entry name" value="TPR-like"/>
    <property type="match status" value="1"/>
</dbReference>
<dbReference type="Pfam" id="PF12969">
    <property type="entry name" value="DUF3857"/>
    <property type="match status" value="1"/>
</dbReference>
<dbReference type="Proteomes" id="UP001297092">
    <property type="component" value="Unassembled WGS sequence"/>
</dbReference>
<dbReference type="RefSeq" id="WP_214112895.1">
    <property type="nucleotide sequence ID" value="NZ_JAHCTB010000003.1"/>
</dbReference>
<feature type="domain" description="Transglutaminase-like" evidence="1">
    <location>
        <begin position="897"/>
        <end position="993"/>
    </location>
</feature>
<dbReference type="SUPFAM" id="SSF54001">
    <property type="entry name" value="Cysteine proteinases"/>
    <property type="match status" value="1"/>
</dbReference>
<sequence>MNSIFSLLGKKPAILLVFLCFSLNLFSQNSAEVWDLLLQNKRKEALEKVNSKKFVNSIDNLILKNIVKNDNGIFATDPNFVQEFIAYPDFENYMYAYWGRPFLFDEYYEQGFSAKNMAVLKAFDDVELKNSTVYNAFHYLRGISYRTFGNWEMYEKETSKINSIAIWEHCGLFENLNNSGLSIVYGPEENAANTAEFDARSIGSVSWYKPNLKEESGYQFFTNHIEYGSGVNYAQTFIQSPTAQRVQFKLGKAGLVRVWLNDVLIFENEKDVITEMDAYVIAANLQQGANRLLVKVASEDNTPYIMMRVEDENDAKIDNLEYSLSKRNYTKATEALVNAEVYDNSIIRYFIKRKESSKVNFQDDLNLFMAYMRISDYEKGKELIAPWLEKYPASSFLKQCLITCSIFENNDIRQTELIKNMEVSDPDYYLSLIYKLKNKGELMNQDLETFEKTFNKMKNATDISYIKNTADIMVQLRKNQLDSVRINLRALLDNPNTPSALHSVYANFFTSVLQDEPAAIAEYEKIVTKYLDYQAVSQLSYFYQKQNRQEESLAALKSVLDHSPGDNNVIYDYVERLHDFNRHEESLPYINKGLENFPFSTVFMRLKGDAYLKMNNKKEALANYEKALIRNSGNKALRKKINDLKNIKDPLEKFRDKDFYSYLEKNRNKIADNNYGVNTLLDEINVMVYENGGGRYRGTYIYEVTSSKGVEELKEYNLQLGGDYTILKSEIVKPNKAIVPAERSGYNLVFNELAPGDVVYVDFESTFSSGGRFYQDFIDTQSFDSYYPVVRKTYRVITPKSDIQYKITNGNVAFKKSKMDEFNVFEWNLENTPGIPLYEDYMPPFVDVSRNLNISTIDSWSDISNWYSDLVRSQIIYDAEVKKAFNSIFPNGYKNLTEDERARKIYEYVTGDFTYSYVSFKQSGFVPQKPSKTIKTKLGDCKDFSTLYVTLAREAEIDAQLVLILTSDFGKDALVLPSTDFNHCIAKVTIDGNEQYLELTDKYLPYKSLPTSLENALALEIPYSSNATNNSSLFILNDVARNENGVTTNTTIEVGEESSKIELVTTTSGYLSSFYHSMTDESNETVLKEEIYNQLLTRTDSDITLNSFKIPSAKGKSNEFTLETQLTLNERVNPIGSFKTFKLPYFSNPYTSNIVNLDNRNYTIDYKQYENADFYEENYVVKIPEGTVFIEIPENKEFTFEDHSYNVVYNKLNENELAIKIKSKPGKKNIVPEKYPEFKKFVKNVLDTRKQFFAYK</sequence>
<reference evidence="3 4" key="1">
    <citation type="submission" date="2021-05" db="EMBL/GenBank/DDBJ databases">
        <title>Aequorivita echinoideorum JCM 30378 genome.</title>
        <authorList>
            <person name="Zhang H."/>
            <person name="Li C."/>
        </authorList>
    </citation>
    <scope>NUCLEOTIDE SEQUENCE [LARGE SCALE GENOMIC DNA]</scope>
    <source>
        <strain evidence="3 4">JCM30378</strain>
    </source>
</reference>
<dbReference type="Gene3D" id="3.10.620.30">
    <property type="match status" value="1"/>
</dbReference>